<evidence type="ECO:0000256" key="1">
    <source>
        <dbReference type="ARBA" id="ARBA00004609"/>
    </source>
</evidence>
<feature type="domain" description="UPAR/Ly6" evidence="11">
    <location>
        <begin position="84"/>
        <end position="124"/>
    </location>
</feature>
<name>A0A3B4GF60_9CICH</name>
<dbReference type="Pfam" id="PF00021">
    <property type="entry name" value="UPAR_LY6"/>
    <property type="match status" value="2"/>
</dbReference>
<keyword evidence="7" id="KW-0325">Glycoprotein</keyword>
<evidence type="ECO:0000259" key="11">
    <source>
        <dbReference type="Pfam" id="PF00021"/>
    </source>
</evidence>
<feature type="transmembrane region" description="Helical" evidence="10">
    <location>
        <begin position="130"/>
        <end position="151"/>
    </location>
</feature>
<evidence type="ECO:0000256" key="5">
    <source>
        <dbReference type="ARBA" id="ARBA00023136"/>
    </source>
</evidence>
<keyword evidence="6" id="KW-1015">Disulfide bond</keyword>
<dbReference type="PANTHER" id="PTHR47613">
    <property type="entry name" value="SPERM ACROSOME MEMBRANE-ASSOCIATED PROTEIN 4"/>
    <property type="match status" value="1"/>
</dbReference>
<reference evidence="12" key="1">
    <citation type="submission" date="2023-09" db="UniProtKB">
        <authorList>
            <consortium name="Ensembl"/>
        </authorList>
    </citation>
    <scope>IDENTIFICATION</scope>
</reference>
<evidence type="ECO:0000256" key="9">
    <source>
        <dbReference type="ARBA" id="ARBA00029446"/>
    </source>
</evidence>
<evidence type="ECO:0000256" key="8">
    <source>
        <dbReference type="ARBA" id="ARBA00023288"/>
    </source>
</evidence>
<evidence type="ECO:0000256" key="6">
    <source>
        <dbReference type="ARBA" id="ARBA00023157"/>
    </source>
</evidence>
<organism evidence="12">
    <name type="scientific">Pundamilia nyererei</name>
    <dbReference type="NCBI Taxonomy" id="303518"/>
    <lineage>
        <taxon>Eukaryota</taxon>
        <taxon>Metazoa</taxon>
        <taxon>Chordata</taxon>
        <taxon>Craniata</taxon>
        <taxon>Vertebrata</taxon>
        <taxon>Euteleostomi</taxon>
        <taxon>Actinopterygii</taxon>
        <taxon>Neopterygii</taxon>
        <taxon>Teleostei</taxon>
        <taxon>Neoteleostei</taxon>
        <taxon>Acanthomorphata</taxon>
        <taxon>Ovalentaria</taxon>
        <taxon>Cichlomorphae</taxon>
        <taxon>Cichliformes</taxon>
        <taxon>Cichlidae</taxon>
        <taxon>African cichlids</taxon>
        <taxon>Pseudocrenilabrinae</taxon>
        <taxon>Haplochromini</taxon>
        <taxon>Pundamilia</taxon>
    </lineage>
</organism>
<keyword evidence="10" id="KW-1133">Transmembrane helix</keyword>
<keyword evidence="10" id="KW-0812">Transmembrane</keyword>
<dbReference type="PANTHER" id="PTHR47613:SF1">
    <property type="entry name" value="SPERM ACROSOME MEMBRANE-ASSOCIATED PROTEIN 4"/>
    <property type="match status" value="1"/>
</dbReference>
<keyword evidence="8" id="KW-0449">Lipoprotein</keyword>
<dbReference type="InterPro" id="IPR045860">
    <property type="entry name" value="Snake_toxin-like_sf"/>
</dbReference>
<dbReference type="AlphaFoldDB" id="A0A3B4GF60"/>
<dbReference type="SUPFAM" id="SSF57302">
    <property type="entry name" value="Snake toxin-like"/>
    <property type="match status" value="2"/>
</dbReference>
<dbReference type="GO" id="GO:0005886">
    <property type="term" value="C:plasma membrane"/>
    <property type="evidence" value="ECO:0007669"/>
    <property type="project" value="UniProtKB-SubCell"/>
</dbReference>
<accession>A0A3B4GF60</accession>
<keyword evidence="4" id="KW-0732">Signal</keyword>
<comment type="similarity">
    <text evidence="9">Belongs to the SPACA4/bouncer family.</text>
</comment>
<dbReference type="InterPro" id="IPR016054">
    <property type="entry name" value="LY6_UPA_recep-like"/>
</dbReference>
<evidence type="ECO:0000256" key="7">
    <source>
        <dbReference type="ARBA" id="ARBA00023180"/>
    </source>
</evidence>
<evidence type="ECO:0000313" key="12">
    <source>
        <dbReference type="Ensembl" id="ENSPNYP00000021565.1"/>
    </source>
</evidence>
<dbReference type="GO" id="GO:0098552">
    <property type="term" value="C:side of membrane"/>
    <property type="evidence" value="ECO:0007669"/>
    <property type="project" value="UniProtKB-KW"/>
</dbReference>
<keyword evidence="2" id="KW-1003">Cell membrane</keyword>
<feature type="domain" description="UPAR/Ly6" evidence="11">
    <location>
        <begin position="2"/>
        <end position="41"/>
    </location>
</feature>
<protein>
    <recommendedName>
        <fullName evidence="11">UPAR/Ly6 domain-containing protein</fullName>
    </recommendedName>
</protein>
<keyword evidence="3" id="KW-0336">GPI-anchor</keyword>
<proteinExistence type="inferred from homology"/>
<dbReference type="Ensembl" id="ENSPNYT00000022085.1">
    <property type="protein sequence ID" value="ENSPNYP00000021565.1"/>
    <property type="gene ID" value="ENSPNYG00000016288.1"/>
</dbReference>
<dbReference type="Gene3D" id="2.10.60.10">
    <property type="entry name" value="CD59"/>
    <property type="match status" value="1"/>
</dbReference>
<evidence type="ECO:0000256" key="10">
    <source>
        <dbReference type="SAM" id="Phobius"/>
    </source>
</evidence>
<comment type="subcellular location">
    <subcellularLocation>
        <location evidence="1">Cell membrane</location>
        <topology evidence="1">Lipid-anchor</topology>
        <topology evidence="1">GPI-anchor</topology>
    </subcellularLocation>
</comment>
<evidence type="ECO:0000256" key="2">
    <source>
        <dbReference type="ARBA" id="ARBA00022475"/>
    </source>
</evidence>
<dbReference type="InterPro" id="IPR046354">
    <property type="entry name" value="SPACA4/Bouncer"/>
</dbReference>
<evidence type="ECO:0000256" key="4">
    <source>
        <dbReference type="ARBA" id="ARBA00022729"/>
    </source>
</evidence>
<dbReference type="GO" id="GO:0035036">
    <property type="term" value="P:sperm-egg recognition"/>
    <property type="evidence" value="ECO:0007669"/>
    <property type="project" value="TreeGrafter"/>
</dbReference>
<dbReference type="GeneTree" id="ENSGT00940000177553"/>
<keyword evidence="5 10" id="KW-0472">Membrane</keyword>
<sequence length="155" mass="16191">MTLQNQGCVSSSLCNQTEKGSLLGITYTLTRKCCTTDQCNGASSAHLPLAAALGACLAAQIKLRCIFTHRLLPVLAVFSAAGGLKLHTRGCLESDLCGASLNGSILSVAYSTSFQCCNTDVCNGATSIQLPLTVALFAALLASLWTSLWLLSLVF</sequence>
<evidence type="ECO:0000256" key="3">
    <source>
        <dbReference type="ARBA" id="ARBA00022622"/>
    </source>
</evidence>